<feature type="compositionally biased region" description="Low complexity" evidence="3">
    <location>
        <begin position="73"/>
        <end position="82"/>
    </location>
</feature>
<accession>A0ABN9TYI2</accession>
<dbReference type="Pfam" id="PF00806">
    <property type="entry name" value="PUF"/>
    <property type="match status" value="4"/>
</dbReference>
<evidence type="ECO:0000259" key="4">
    <source>
        <dbReference type="PROSITE" id="PS50303"/>
    </source>
</evidence>
<organism evidence="5 6">
    <name type="scientific">Prorocentrum cordatum</name>
    <dbReference type="NCBI Taxonomy" id="2364126"/>
    <lineage>
        <taxon>Eukaryota</taxon>
        <taxon>Sar</taxon>
        <taxon>Alveolata</taxon>
        <taxon>Dinophyceae</taxon>
        <taxon>Prorocentrales</taxon>
        <taxon>Prorocentraceae</taxon>
        <taxon>Prorocentrum</taxon>
    </lineage>
</organism>
<reference evidence="5" key="1">
    <citation type="submission" date="2023-10" db="EMBL/GenBank/DDBJ databases">
        <authorList>
            <person name="Chen Y."/>
            <person name="Shah S."/>
            <person name="Dougan E. K."/>
            <person name="Thang M."/>
            <person name="Chan C."/>
        </authorList>
    </citation>
    <scope>NUCLEOTIDE SEQUENCE [LARGE SCALE GENOMIC DNA]</scope>
</reference>
<evidence type="ECO:0000313" key="6">
    <source>
        <dbReference type="Proteomes" id="UP001189429"/>
    </source>
</evidence>
<dbReference type="PROSITE" id="PS50303">
    <property type="entry name" value="PUM_HD"/>
    <property type="match status" value="1"/>
</dbReference>
<dbReference type="SMART" id="SM00025">
    <property type="entry name" value="Pumilio"/>
    <property type="match status" value="5"/>
</dbReference>
<gene>
    <name evidence="5" type="ORF">PCOR1329_LOCUS43411</name>
</gene>
<feature type="repeat" description="Pumilio" evidence="2">
    <location>
        <begin position="301"/>
        <end position="337"/>
    </location>
</feature>
<feature type="compositionally biased region" description="Low complexity" evidence="3">
    <location>
        <begin position="34"/>
        <end position="45"/>
    </location>
</feature>
<feature type="region of interest" description="Disordered" evidence="3">
    <location>
        <begin position="1"/>
        <end position="82"/>
    </location>
</feature>
<dbReference type="EMBL" id="CAUYUJ010015217">
    <property type="protein sequence ID" value="CAK0851223.1"/>
    <property type="molecule type" value="Genomic_DNA"/>
</dbReference>
<feature type="region of interest" description="Disordered" evidence="3">
    <location>
        <begin position="173"/>
        <end position="201"/>
    </location>
</feature>
<feature type="compositionally biased region" description="Polar residues" evidence="3">
    <location>
        <begin position="46"/>
        <end position="66"/>
    </location>
</feature>
<evidence type="ECO:0000256" key="3">
    <source>
        <dbReference type="SAM" id="MobiDB-lite"/>
    </source>
</evidence>
<dbReference type="Proteomes" id="UP001189429">
    <property type="component" value="Unassembled WGS sequence"/>
</dbReference>
<name>A0ABN9TYI2_9DINO</name>
<feature type="repeat" description="Pumilio" evidence="2">
    <location>
        <begin position="376"/>
        <end position="415"/>
    </location>
</feature>
<protein>
    <recommendedName>
        <fullName evidence="4">PUM-HD domain-containing protein</fullName>
    </recommendedName>
</protein>
<comment type="caution">
    <text evidence="5">The sequence shown here is derived from an EMBL/GenBank/DDBJ whole genome shotgun (WGS) entry which is preliminary data.</text>
</comment>
<dbReference type="PANTHER" id="PTHR12537">
    <property type="entry name" value="RNA BINDING PROTEIN PUMILIO-RELATED"/>
    <property type="match status" value="1"/>
</dbReference>
<dbReference type="PANTHER" id="PTHR12537:SF12">
    <property type="entry name" value="MATERNAL PROTEIN PUMILIO"/>
    <property type="match status" value="1"/>
</dbReference>
<dbReference type="SUPFAM" id="SSF48371">
    <property type="entry name" value="ARM repeat"/>
    <property type="match status" value="1"/>
</dbReference>
<dbReference type="Gene3D" id="1.25.10.10">
    <property type="entry name" value="Leucine-rich Repeat Variant"/>
    <property type="match status" value="1"/>
</dbReference>
<feature type="domain" description="PUM-HD" evidence="4">
    <location>
        <begin position="199"/>
        <end position="449"/>
    </location>
</feature>
<dbReference type="InterPro" id="IPR033133">
    <property type="entry name" value="PUM-HD"/>
</dbReference>
<feature type="repeat" description="Pumilio" evidence="2">
    <location>
        <begin position="338"/>
        <end position="375"/>
    </location>
</feature>
<proteinExistence type="predicted"/>
<evidence type="ECO:0000256" key="1">
    <source>
        <dbReference type="ARBA" id="ARBA00022737"/>
    </source>
</evidence>
<dbReference type="InterPro" id="IPR016024">
    <property type="entry name" value="ARM-type_fold"/>
</dbReference>
<sequence length="449" mass="47127">MAARAAAGTSQPARPAVPNLPLLGKEAPRSSADGSTTTSRGGWTSPECSSPRSEANSPTSGWTSPEWTPRATGACGLEPPAEPELPAAVPGAGGFFCWAPHAPPGYWAPVGLQHGVVYQCVPVGAFWTAPVVVGCPAAQEPAPAAPGCWVQAEPAVPGAFPAGPAAAAAAADPARGAFPGSPPAARWEAQAGSEPEAAGLTEEEEQLLERLSRLPAAELGEAAASLRGRVWRLAGSPQGTQLLQQVLLAAGVQERAELVAELEGHVNEAWESVAAAPHANYVLQKCIEVLPPNRCRFICDEMLQGDVARAAQSKFGCRILQRLIEHCRGQDVAPLLDALLAEDTLQALMLSRFGNFVVQCVLEHGPAERRSRVAAALARQEDGAFAKLAENKYASHVVQHAMRHCSEADRRLLVGKVLGVEAKDSKFKRSVYGSFVAGEARKWSKAAAQ</sequence>
<dbReference type="PROSITE" id="PS50302">
    <property type="entry name" value="PUM"/>
    <property type="match status" value="3"/>
</dbReference>
<dbReference type="InterPro" id="IPR011989">
    <property type="entry name" value="ARM-like"/>
</dbReference>
<dbReference type="InterPro" id="IPR001313">
    <property type="entry name" value="Pumilio_RNA-bd_rpt"/>
</dbReference>
<keyword evidence="1" id="KW-0677">Repeat</keyword>
<evidence type="ECO:0000256" key="2">
    <source>
        <dbReference type="PROSITE-ProRule" id="PRU00317"/>
    </source>
</evidence>
<evidence type="ECO:0000313" key="5">
    <source>
        <dbReference type="EMBL" id="CAK0851223.1"/>
    </source>
</evidence>
<keyword evidence="6" id="KW-1185">Reference proteome</keyword>